<keyword evidence="2 6" id="KW-0812">Transmembrane</keyword>
<dbReference type="GO" id="GO:0022857">
    <property type="term" value="F:transmembrane transporter activity"/>
    <property type="evidence" value="ECO:0007669"/>
    <property type="project" value="InterPro"/>
</dbReference>
<evidence type="ECO:0000256" key="3">
    <source>
        <dbReference type="ARBA" id="ARBA00022989"/>
    </source>
</evidence>
<keyword evidence="3 6" id="KW-1133">Transmembrane helix</keyword>
<feature type="transmembrane region" description="Helical" evidence="6">
    <location>
        <begin position="300"/>
        <end position="323"/>
    </location>
</feature>
<dbReference type="Gene3D" id="1.20.1250.20">
    <property type="entry name" value="MFS general substrate transporter like domains"/>
    <property type="match status" value="1"/>
</dbReference>
<name>A0A1M5DE99_STRHI</name>
<feature type="transmembrane region" description="Helical" evidence="6">
    <location>
        <begin position="79"/>
        <end position="101"/>
    </location>
</feature>
<protein>
    <submittedName>
        <fullName evidence="8">Predicted arabinose efflux permease, MFS family</fullName>
    </submittedName>
</protein>
<sequence>MPRSPVSTARAGSVFSPAMVFLLLCTFGGFAGFYLLLSVVPLAVASGSAGAAGAGLVTGALMVATVAVQPPLPRLLARFGYRTALLAGTVALGAPSALLVLSTDLGPVVGVSLLRGAGFGIFVVASSAAAAELVPDHLRGRGTGWYGVANGVGAVLGLPFGVLLGDVLGRGWVFVLAAALPLAGALAAIGVRAPRPAPVRRARVLSGLADPPTLRPFVLQAASTVASGVIVTFLPLVVPHALAWVVPVALALQQLGVTVARGAAGALGDRYGHERLLAPAVLATGLGVLSGVWADRPWAVLAGSVLFGLGLGAVQNATLTLMLQRAGRAGYGTASTQWNLAFDAGTGLGGAGVGLVVEHLGHDAGFVTAAVLLFGLLVVARRDAAASTGDTGPLCEPTVHAGGTGELSTVGDPPRRP</sequence>
<dbReference type="PANTHER" id="PTHR23531:SF1">
    <property type="entry name" value="QUINOLENE RESISTANCE PROTEIN NORA"/>
    <property type="match status" value="1"/>
</dbReference>
<feature type="domain" description="Major facilitator superfamily (MFS) profile" evidence="7">
    <location>
        <begin position="18"/>
        <end position="387"/>
    </location>
</feature>
<evidence type="ECO:0000313" key="9">
    <source>
        <dbReference type="Proteomes" id="UP000184501"/>
    </source>
</evidence>
<organism evidence="8 9">
    <name type="scientific">Streptoalloteichus hindustanus</name>
    <dbReference type="NCBI Taxonomy" id="2017"/>
    <lineage>
        <taxon>Bacteria</taxon>
        <taxon>Bacillati</taxon>
        <taxon>Actinomycetota</taxon>
        <taxon>Actinomycetes</taxon>
        <taxon>Pseudonocardiales</taxon>
        <taxon>Pseudonocardiaceae</taxon>
        <taxon>Streptoalloteichus</taxon>
    </lineage>
</organism>
<feature type="transmembrane region" description="Helical" evidence="6">
    <location>
        <begin position="113"/>
        <end position="133"/>
    </location>
</feature>
<evidence type="ECO:0000256" key="6">
    <source>
        <dbReference type="SAM" id="Phobius"/>
    </source>
</evidence>
<dbReference type="EMBL" id="FQVN01000004">
    <property type="protein sequence ID" value="SHF65408.1"/>
    <property type="molecule type" value="Genomic_DNA"/>
</dbReference>
<dbReference type="PROSITE" id="PS50850">
    <property type="entry name" value="MFS"/>
    <property type="match status" value="1"/>
</dbReference>
<evidence type="ECO:0000256" key="5">
    <source>
        <dbReference type="SAM" id="MobiDB-lite"/>
    </source>
</evidence>
<dbReference type="InterPro" id="IPR020846">
    <property type="entry name" value="MFS_dom"/>
</dbReference>
<feature type="transmembrane region" description="Helical" evidence="6">
    <location>
        <begin position="276"/>
        <end position="294"/>
    </location>
</feature>
<evidence type="ECO:0000259" key="7">
    <source>
        <dbReference type="PROSITE" id="PS50850"/>
    </source>
</evidence>
<accession>A0A1M5DE99</accession>
<evidence type="ECO:0000256" key="4">
    <source>
        <dbReference type="ARBA" id="ARBA00023136"/>
    </source>
</evidence>
<dbReference type="SUPFAM" id="SSF103473">
    <property type="entry name" value="MFS general substrate transporter"/>
    <property type="match status" value="1"/>
</dbReference>
<dbReference type="OrthoDB" id="5189108at2"/>
<dbReference type="PANTHER" id="PTHR23531">
    <property type="entry name" value="QUINOLENE RESISTANCE PROTEIN NORA"/>
    <property type="match status" value="1"/>
</dbReference>
<dbReference type="RefSeq" id="WP_073483460.1">
    <property type="nucleotide sequence ID" value="NZ_FQVN01000004.1"/>
</dbReference>
<comment type="subcellular location">
    <subcellularLocation>
        <location evidence="1">Cell membrane</location>
        <topology evidence="1">Multi-pass membrane protein</topology>
    </subcellularLocation>
</comment>
<dbReference type="Proteomes" id="UP000184501">
    <property type="component" value="Unassembled WGS sequence"/>
</dbReference>
<dbReference type="AlphaFoldDB" id="A0A1M5DE99"/>
<evidence type="ECO:0000256" key="2">
    <source>
        <dbReference type="ARBA" id="ARBA00022692"/>
    </source>
</evidence>
<dbReference type="GO" id="GO:0005886">
    <property type="term" value="C:plasma membrane"/>
    <property type="evidence" value="ECO:0007669"/>
    <property type="project" value="UniProtKB-SubCell"/>
</dbReference>
<dbReference type="Pfam" id="PF07690">
    <property type="entry name" value="MFS_1"/>
    <property type="match status" value="1"/>
</dbReference>
<dbReference type="STRING" id="2017.SAMN05444320_104423"/>
<dbReference type="InterPro" id="IPR052714">
    <property type="entry name" value="MFS_Exporter"/>
</dbReference>
<evidence type="ECO:0000256" key="1">
    <source>
        <dbReference type="ARBA" id="ARBA00004651"/>
    </source>
</evidence>
<feature type="transmembrane region" description="Helical" evidence="6">
    <location>
        <begin position="171"/>
        <end position="193"/>
    </location>
</feature>
<keyword evidence="9" id="KW-1185">Reference proteome</keyword>
<keyword evidence="4 6" id="KW-0472">Membrane</keyword>
<feature type="transmembrane region" description="Helical" evidence="6">
    <location>
        <begin position="244"/>
        <end position="264"/>
    </location>
</feature>
<feature type="transmembrane region" description="Helical" evidence="6">
    <location>
        <begin position="145"/>
        <end position="165"/>
    </location>
</feature>
<proteinExistence type="predicted"/>
<feature type="transmembrane region" description="Helical" evidence="6">
    <location>
        <begin position="214"/>
        <end position="238"/>
    </location>
</feature>
<evidence type="ECO:0000313" key="8">
    <source>
        <dbReference type="EMBL" id="SHF65408.1"/>
    </source>
</evidence>
<feature type="transmembrane region" description="Helical" evidence="6">
    <location>
        <begin position="42"/>
        <end position="67"/>
    </location>
</feature>
<feature type="region of interest" description="Disordered" evidence="5">
    <location>
        <begin position="387"/>
        <end position="417"/>
    </location>
</feature>
<dbReference type="InterPro" id="IPR036259">
    <property type="entry name" value="MFS_trans_sf"/>
</dbReference>
<reference evidence="8 9" key="1">
    <citation type="submission" date="2016-11" db="EMBL/GenBank/DDBJ databases">
        <authorList>
            <person name="Jaros S."/>
            <person name="Januszkiewicz K."/>
            <person name="Wedrychowicz H."/>
        </authorList>
    </citation>
    <scope>NUCLEOTIDE SEQUENCE [LARGE SCALE GENOMIC DNA]</scope>
    <source>
        <strain evidence="8 9">DSM 44523</strain>
    </source>
</reference>
<dbReference type="InterPro" id="IPR011701">
    <property type="entry name" value="MFS"/>
</dbReference>
<feature type="transmembrane region" description="Helical" evidence="6">
    <location>
        <begin position="12"/>
        <end position="36"/>
    </location>
</feature>
<gene>
    <name evidence="8" type="ORF">SAMN05444320_104423</name>
</gene>